<keyword evidence="2" id="KW-0479">Metal-binding</keyword>
<dbReference type="InterPro" id="IPR050527">
    <property type="entry name" value="Snail/Krueppel_Znf"/>
</dbReference>
<dbReference type="EMBL" id="FN653030">
    <property type="protein sequence ID" value="CBY18990.1"/>
    <property type="molecule type" value="Genomic_DNA"/>
</dbReference>
<dbReference type="AlphaFoldDB" id="E4X961"/>
<dbReference type="PROSITE" id="PS50157">
    <property type="entry name" value="ZINC_FINGER_C2H2_2"/>
    <property type="match status" value="2"/>
</dbReference>
<evidence type="ECO:0000256" key="1">
    <source>
        <dbReference type="ARBA" id="ARBA00004123"/>
    </source>
</evidence>
<dbReference type="InterPro" id="IPR013087">
    <property type="entry name" value="Znf_C2H2_type"/>
</dbReference>
<accession>E4X961</accession>
<feature type="domain" description="C2H2-type" evidence="8">
    <location>
        <begin position="195"/>
        <end position="222"/>
    </location>
</feature>
<dbReference type="Proteomes" id="UP000001307">
    <property type="component" value="Unassembled WGS sequence"/>
</dbReference>
<dbReference type="OrthoDB" id="427030at2759"/>
<comment type="subcellular location">
    <subcellularLocation>
        <location evidence="1">Nucleus</location>
    </subcellularLocation>
</comment>
<evidence type="ECO:0000259" key="8">
    <source>
        <dbReference type="PROSITE" id="PS50157"/>
    </source>
</evidence>
<proteinExistence type="predicted"/>
<dbReference type="GO" id="GO:0000981">
    <property type="term" value="F:DNA-binding transcription factor activity, RNA polymerase II-specific"/>
    <property type="evidence" value="ECO:0007669"/>
    <property type="project" value="TreeGrafter"/>
</dbReference>
<evidence type="ECO:0000313" key="9">
    <source>
        <dbReference type="EMBL" id="CBY18990.1"/>
    </source>
</evidence>
<gene>
    <name evidence="9" type="ORF">GSOID_T00004408001</name>
</gene>
<feature type="domain" description="C2H2-type" evidence="8">
    <location>
        <begin position="223"/>
        <end position="250"/>
    </location>
</feature>
<evidence type="ECO:0000256" key="3">
    <source>
        <dbReference type="ARBA" id="ARBA00022737"/>
    </source>
</evidence>
<dbReference type="Pfam" id="PF00096">
    <property type="entry name" value="zf-C2H2"/>
    <property type="match status" value="1"/>
</dbReference>
<keyword evidence="5" id="KW-0862">Zinc</keyword>
<evidence type="ECO:0000313" key="10">
    <source>
        <dbReference type="Proteomes" id="UP000001307"/>
    </source>
</evidence>
<dbReference type="GO" id="GO:0005634">
    <property type="term" value="C:nucleus"/>
    <property type="evidence" value="ECO:0007669"/>
    <property type="project" value="UniProtKB-SubCell"/>
</dbReference>
<evidence type="ECO:0000256" key="4">
    <source>
        <dbReference type="ARBA" id="ARBA00022771"/>
    </source>
</evidence>
<evidence type="ECO:0000256" key="7">
    <source>
        <dbReference type="PROSITE-ProRule" id="PRU00042"/>
    </source>
</evidence>
<dbReference type="InterPro" id="IPR036236">
    <property type="entry name" value="Znf_C2H2_sf"/>
</dbReference>
<keyword evidence="10" id="KW-1185">Reference proteome</keyword>
<evidence type="ECO:0000256" key="6">
    <source>
        <dbReference type="ARBA" id="ARBA00023242"/>
    </source>
</evidence>
<dbReference type="SMART" id="SM00355">
    <property type="entry name" value="ZnF_C2H2"/>
    <property type="match status" value="2"/>
</dbReference>
<sequence length="330" mass="37620">MSILGADISFLRQICIDKSFLNKNNQIQEQTANILGKVSEANWDDIQPENHKLLFFACRQYLGVCLQRQVGLENLLAKKINHKLENTQPYQNKDVALDSDETCKSLILNQRSSIEKAIECTSETLTSLYATLFEIENDESDDEFTISPVKRRRTETKSKINVESTVPVQEVSVAQISQDQDGIPVKNTKKGAPELECKKCGLSCRTPSALNTHWRTHTKIKPYVCTFCGSDHTQKNQLLVHTKTHHPEHENAVRIKLEEMKKDLKCYCCLANFTNQKDLTVHIIDCASNSRWKTEQIEAPARPYATLSIQRPILPKPVFSTNMRIDDVLF</sequence>
<name>E4X961_OIKDI</name>
<dbReference type="PROSITE" id="PS00028">
    <property type="entry name" value="ZINC_FINGER_C2H2_1"/>
    <property type="match status" value="1"/>
</dbReference>
<keyword evidence="6" id="KW-0539">Nucleus</keyword>
<evidence type="ECO:0000256" key="2">
    <source>
        <dbReference type="ARBA" id="ARBA00022723"/>
    </source>
</evidence>
<protein>
    <recommendedName>
        <fullName evidence="8">C2H2-type domain-containing protein</fullName>
    </recommendedName>
</protein>
<organism evidence="9">
    <name type="scientific">Oikopleura dioica</name>
    <name type="common">Tunicate</name>
    <dbReference type="NCBI Taxonomy" id="34765"/>
    <lineage>
        <taxon>Eukaryota</taxon>
        <taxon>Metazoa</taxon>
        <taxon>Chordata</taxon>
        <taxon>Tunicata</taxon>
        <taxon>Appendicularia</taxon>
        <taxon>Copelata</taxon>
        <taxon>Oikopleuridae</taxon>
        <taxon>Oikopleura</taxon>
    </lineage>
</organism>
<dbReference type="PANTHER" id="PTHR24388:SF54">
    <property type="entry name" value="PROTEIN ESCARGOT"/>
    <property type="match status" value="1"/>
</dbReference>
<keyword evidence="4 7" id="KW-0863">Zinc-finger</keyword>
<dbReference type="InParanoid" id="E4X961"/>
<keyword evidence="3" id="KW-0677">Repeat</keyword>
<reference evidence="9" key="1">
    <citation type="journal article" date="2010" name="Science">
        <title>Plasticity of animal genome architecture unmasked by rapid evolution of a pelagic tunicate.</title>
        <authorList>
            <person name="Denoeud F."/>
            <person name="Henriet S."/>
            <person name="Mungpakdee S."/>
            <person name="Aury J.M."/>
            <person name="Da Silva C."/>
            <person name="Brinkmann H."/>
            <person name="Mikhaleva J."/>
            <person name="Olsen L.C."/>
            <person name="Jubin C."/>
            <person name="Canestro C."/>
            <person name="Bouquet J.M."/>
            <person name="Danks G."/>
            <person name="Poulain J."/>
            <person name="Campsteijn C."/>
            <person name="Adamski M."/>
            <person name="Cross I."/>
            <person name="Yadetie F."/>
            <person name="Muffato M."/>
            <person name="Louis A."/>
            <person name="Butcher S."/>
            <person name="Tsagkogeorga G."/>
            <person name="Konrad A."/>
            <person name="Singh S."/>
            <person name="Jensen M.F."/>
            <person name="Cong E.H."/>
            <person name="Eikeseth-Otteraa H."/>
            <person name="Noel B."/>
            <person name="Anthouard V."/>
            <person name="Porcel B.M."/>
            <person name="Kachouri-Lafond R."/>
            <person name="Nishino A."/>
            <person name="Ugolini M."/>
            <person name="Chourrout P."/>
            <person name="Nishida H."/>
            <person name="Aasland R."/>
            <person name="Huzurbazar S."/>
            <person name="Westhof E."/>
            <person name="Delsuc F."/>
            <person name="Lehrach H."/>
            <person name="Reinhardt R."/>
            <person name="Weissenbach J."/>
            <person name="Roy S.W."/>
            <person name="Artiguenave F."/>
            <person name="Postlethwait J.H."/>
            <person name="Manak J.R."/>
            <person name="Thompson E.M."/>
            <person name="Jaillon O."/>
            <person name="Du Pasquier L."/>
            <person name="Boudinot P."/>
            <person name="Liberles D.A."/>
            <person name="Volff J.N."/>
            <person name="Philippe H."/>
            <person name="Lenhard B."/>
            <person name="Roest Crollius H."/>
            <person name="Wincker P."/>
            <person name="Chourrout D."/>
        </authorList>
    </citation>
    <scope>NUCLEOTIDE SEQUENCE [LARGE SCALE GENOMIC DNA]</scope>
</reference>
<dbReference type="PANTHER" id="PTHR24388">
    <property type="entry name" value="ZINC FINGER PROTEIN"/>
    <property type="match status" value="1"/>
</dbReference>
<dbReference type="Gene3D" id="3.30.160.60">
    <property type="entry name" value="Classic Zinc Finger"/>
    <property type="match status" value="2"/>
</dbReference>
<dbReference type="GO" id="GO:0008270">
    <property type="term" value="F:zinc ion binding"/>
    <property type="evidence" value="ECO:0007669"/>
    <property type="project" value="UniProtKB-KW"/>
</dbReference>
<evidence type="ECO:0000256" key="5">
    <source>
        <dbReference type="ARBA" id="ARBA00022833"/>
    </source>
</evidence>
<dbReference type="SUPFAM" id="SSF57667">
    <property type="entry name" value="beta-beta-alpha zinc fingers"/>
    <property type="match status" value="1"/>
</dbReference>
<dbReference type="GO" id="GO:0000978">
    <property type="term" value="F:RNA polymerase II cis-regulatory region sequence-specific DNA binding"/>
    <property type="evidence" value="ECO:0007669"/>
    <property type="project" value="TreeGrafter"/>
</dbReference>